<dbReference type="FunFam" id="1.10.287.130:FF:000002">
    <property type="entry name" value="Two-component osmosensing histidine kinase"/>
    <property type="match status" value="1"/>
</dbReference>
<evidence type="ECO:0000256" key="11">
    <source>
        <dbReference type="ARBA" id="ARBA00068150"/>
    </source>
</evidence>
<comment type="function">
    <text evidence="9">Member of the two-component regulatory system BvgS/BvgA. Phosphorylates BvgA via a four-step phosphorelay in response to environmental signals.</text>
</comment>
<dbReference type="SMART" id="SM00091">
    <property type="entry name" value="PAS"/>
    <property type="match status" value="6"/>
</dbReference>
<feature type="domain" description="Response regulatory" evidence="16">
    <location>
        <begin position="1365"/>
        <end position="1483"/>
    </location>
</feature>
<feature type="domain" description="PAS" evidence="17">
    <location>
        <begin position="841"/>
        <end position="912"/>
    </location>
</feature>
<dbReference type="PANTHER" id="PTHR45339:SF5">
    <property type="entry name" value="HISTIDINE KINASE"/>
    <property type="match status" value="1"/>
</dbReference>
<organism evidence="19 20">
    <name type="scientific">Azospira inquinata</name>
    <dbReference type="NCBI Taxonomy" id="2785627"/>
    <lineage>
        <taxon>Bacteria</taxon>
        <taxon>Pseudomonadati</taxon>
        <taxon>Pseudomonadota</taxon>
        <taxon>Betaproteobacteria</taxon>
        <taxon>Rhodocyclales</taxon>
        <taxon>Rhodocyclaceae</taxon>
        <taxon>Azospira</taxon>
    </lineage>
</organism>
<dbReference type="KEGG" id="aiq:Azoinq_13625"/>
<evidence type="ECO:0000256" key="12">
    <source>
        <dbReference type="ARBA" id="ARBA00070152"/>
    </source>
</evidence>
<dbReference type="InterPro" id="IPR005467">
    <property type="entry name" value="His_kinase_dom"/>
</dbReference>
<dbReference type="FunFam" id="3.30.565.10:FF:000010">
    <property type="entry name" value="Sensor histidine kinase RcsC"/>
    <property type="match status" value="1"/>
</dbReference>
<feature type="domain" description="PAC" evidence="18">
    <location>
        <begin position="244"/>
        <end position="296"/>
    </location>
</feature>
<dbReference type="CDD" id="cd00082">
    <property type="entry name" value="HisKA"/>
    <property type="match status" value="1"/>
</dbReference>
<proteinExistence type="predicted"/>
<evidence type="ECO:0000259" key="16">
    <source>
        <dbReference type="PROSITE" id="PS50110"/>
    </source>
</evidence>
<dbReference type="InterPro" id="IPR013655">
    <property type="entry name" value="PAS_fold_3"/>
</dbReference>
<comment type="catalytic activity">
    <reaction evidence="1">
        <text>ATP + protein L-histidine = ADP + protein N-phospho-L-histidine.</text>
        <dbReference type="EC" id="2.7.13.3"/>
    </reaction>
</comment>
<gene>
    <name evidence="19" type="ORF">Azoinq_13625</name>
</gene>
<dbReference type="CDD" id="cd00088">
    <property type="entry name" value="HPT"/>
    <property type="match status" value="1"/>
</dbReference>
<evidence type="ECO:0000256" key="1">
    <source>
        <dbReference type="ARBA" id="ARBA00000085"/>
    </source>
</evidence>
<evidence type="ECO:0000256" key="2">
    <source>
        <dbReference type="ARBA" id="ARBA00012438"/>
    </source>
</evidence>
<evidence type="ECO:0000313" key="20">
    <source>
        <dbReference type="Proteomes" id="UP000683428"/>
    </source>
</evidence>
<dbReference type="Pfam" id="PF13188">
    <property type="entry name" value="PAS_8"/>
    <property type="match status" value="1"/>
</dbReference>
<feature type="domain" description="PAS" evidence="17">
    <location>
        <begin position="170"/>
        <end position="240"/>
    </location>
</feature>
<keyword evidence="14" id="KW-1133">Transmembrane helix</keyword>
<dbReference type="RefSeq" id="WP_216128357.1">
    <property type="nucleotide sequence ID" value="NZ_CP064782.1"/>
</dbReference>
<dbReference type="Pfam" id="PF00072">
    <property type="entry name" value="Response_reg"/>
    <property type="match status" value="1"/>
</dbReference>
<keyword evidence="6" id="KW-0418">Kinase</keyword>
<dbReference type="SMART" id="SM00086">
    <property type="entry name" value="PAC"/>
    <property type="match status" value="5"/>
</dbReference>
<feature type="domain" description="PAS" evidence="17">
    <location>
        <begin position="426"/>
        <end position="498"/>
    </location>
</feature>
<evidence type="ECO:0000259" key="15">
    <source>
        <dbReference type="PROSITE" id="PS50109"/>
    </source>
</evidence>
<dbReference type="InterPro" id="IPR013656">
    <property type="entry name" value="PAS_4"/>
</dbReference>
<keyword evidence="14" id="KW-0472">Membrane</keyword>
<feature type="domain" description="PAS" evidence="17">
    <location>
        <begin position="713"/>
        <end position="791"/>
    </location>
</feature>
<feature type="modified residue" description="4-aspartylphosphate" evidence="13">
    <location>
        <position position="1278"/>
    </location>
</feature>
<evidence type="ECO:0000259" key="17">
    <source>
        <dbReference type="PROSITE" id="PS50112"/>
    </source>
</evidence>
<sequence>MTKTWLISAVLTGGVGLVGGALVWDSLGQGGLGAVLLAWFGMGLAAFGATLWWRRHLPGRQAWAGLALSLDGEGRIKAVSPLLATRLGEKSAYFPGLDAQIVGQRFPWLGRLLVAASSADGVVLVEGRDEEGRALALEAWPVARETDGGVTLLLRDVSGREAAHRALVERERRYGQAVEQSPLGIALLTPQGVILEANPALGRLSGYPAGALVGKTVASLTHPEDWAAQQPLLEQLLSGSQDSYRLEKRYLRPDGKVLWAQVRAAAVRDGQGRVEFLLAQVEDITERHHQETALGESERRRQLAVAASGIGIWDWDQATGLLFWDERQHAIYGQPPSVAPTTLETWSTQVHPEDREALLTRWEGLLASQERDFSGEFRIFRGDGALRYIRFAARIERDGTGRPLRVQGADLDISDIREALQASEQAKHLADTYLDIVDVVITILDREGRILRLNRKGLELLGGEEEQARHQIWSSYFFQHGEDQEAAAERIRRLLSGEVRELSGALSRLEDRNGEVHWLEWRCRRLTDSQGQAQGVVVAGTDVTSLILTLKDLQLTRYSIDHARELMYWVERSGRIVYYNQAARELVEREGQNRREYAWEVDGELTAESWEDFWRQAGKGGGMTRETRLWRPDGQALAVEMTVDYLEFDERALLFVYARDIGERKAAEGALARHREMLEATVRSRTEELEGKNQLLQAQIAERRLMEESLRENGIYVRALFDGVQDGVMVVDPDSLAIGEANAACIALLGLERDALPEADLGRAWRLEPDSRERIPAADWQELLQRALAPEAGKIPLAVRRQGDAQLLRLELRARRVTIHGRERCLVLVQDVSEVFAKEEERRRLALVAGSTHNTLMILNREGVIEWINQGFTALSGYTLEDVQGREPAQLLSGPETDRAAQSRFHQCLAEGRRTREELAVYCKSGRPAWLDLEVQPILGEGDRVVQFAVLGTDVTERRLAQQAMEEAAARSLELAQAKSNFLANMSHEIRTPLNAILGLSHLALGTPLTPKQQDYLQKVHGAANNLLGIVNDVLDFSKIEAGKMGLEHGEFSLWESLERVLGLFSEKALEKGLELVCNLAPEVPERMVGDALRLEQVLTNLLGNALKFTATGTVGLTVTAVPEEDGEDSLGVTLDFAVTDTGIGIGEDKLARLFEPFEQADASTTRRFGGTGLGLAICRQLAQLMGGGIRVSSRVGEGSEFTFRARFAFPEAHVKAPELQGLAESTALLVEPLAASRHSIARQLGQWGLRVEVENTGFALLARLRSGARQPFCLVLDSRLPDLGDGALLAALGALPPGRCPPVLLLGGGADCPEGLENMPAHWAILSRPVTPLGLEKALLALVQRRDGGWSPLPLRDRPLLGVSLLVAEDNPVNQMVIRDLLQEAGARVEVVGDGEQALQRLEQMPPPFDGVLMDVQMPVMDGLAATRAIRSRPALAGLPVIALTAHAQPEEMAQCLAAGMNDHLAKPVDPERLFACLGHWLTPAQAQVRAPAPPVERRPALVLATVDGTAVTGPETSPLSLVPEGAEPDWSACLPGLDGAEAWRRMGGKAKLFRRVLEETLKWRDGGQRIGAALARGDRQQAGFLAHSLKGMAGTLSARPIQSLAQTLERALRQEGESPATWEALAGQLDLALQGLCDGIQAFLTAPEAVQPGPSGIPGAAIAGLPLSGDLVARLEALLELCRDSRGEALEWAEALAPALLEAGRGGAFQPILRELRDFDFEAVVPLLEALVTLARGAASRAS</sequence>
<evidence type="ECO:0000256" key="13">
    <source>
        <dbReference type="PROSITE-ProRule" id="PRU00169"/>
    </source>
</evidence>
<dbReference type="InterPro" id="IPR003661">
    <property type="entry name" value="HisK_dim/P_dom"/>
</dbReference>
<dbReference type="InterPro" id="IPR000700">
    <property type="entry name" value="PAS-assoc_C"/>
</dbReference>
<evidence type="ECO:0000256" key="3">
    <source>
        <dbReference type="ARBA" id="ARBA00022553"/>
    </source>
</evidence>
<dbReference type="PROSITE" id="PS50113">
    <property type="entry name" value="PAC"/>
    <property type="match status" value="5"/>
</dbReference>
<evidence type="ECO:0000256" key="8">
    <source>
        <dbReference type="ARBA" id="ARBA00023012"/>
    </source>
</evidence>
<keyword evidence="3 13" id="KW-0597">Phosphoprotein</keyword>
<accession>A0A975SM27</accession>
<feature type="domain" description="PAC" evidence="18">
    <location>
        <begin position="373"/>
        <end position="425"/>
    </location>
</feature>
<dbReference type="Pfam" id="PF00512">
    <property type="entry name" value="HisKA"/>
    <property type="match status" value="1"/>
</dbReference>
<dbReference type="Pfam" id="PF08448">
    <property type="entry name" value="PAS_4"/>
    <property type="match status" value="2"/>
</dbReference>
<dbReference type="Pfam" id="PF02518">
    <property type="entry name" value="HATPase_c"/>
    <property type="match status" value="1"/>
</dbReference>
<dbReference type="EMBL" id="CP064782">
    <property type="protein sequence ID" value="QWT48847.1"/>
    <property type="molecule type" value="Genomic_DNA"/>
</dbReference>
<dbReference type="Pfam" id="PF01627">
    <property type="entry name" value="Hpt"/>
    <property type="match status" value="1"/>
</dbReference>
<dbReference type="SMART" id="SM00387">
    <property type="entry name" value="HATPase_c"/>
    <property type="match status" value="1"/>
</dbReference>
<reference evidence="19" key="1">
    <citation type="submission" date="2020-11" db="EMBL/GenBank/DDBJ databases">
        <title>Azospira inquinata sp. nov.</title>
        <authorList>
            <person name="Moe W.M."/>
            <person name="Mikes M.C."/>
        </authorList>
    </citation>
    <scope>NUCLEOTIDE SEQUENCE</scope>
    <source>
        <strain evidence="19">Azo-3</strain>
    </source>
</reference>
<dbReference type="GO" id="GO:0000155">
    <property type="term" value="F:phosphorelay sensor kinase activity"/>
    <property type="evidence" value="ECO:0007669"/>
    <property type="project" value="InterPro"/>
</dbReference>
<dbReference type="CDD" id="cd16922">
    <property type="entry name" value="HATPase_EvgS-ArcB-TorS-like"/>
    <property type="match status" value="1"/>
</dbReference>
<keyword evidence="8" id="KW-0902">Two-component regulatory system</keyword>
<dbReference type="Proteomes" id="UP000683428">
    <property type="component" value="Chromosome"/>
</dbReference>
<dbReference type="PROSITE" id="PS50109">
    <property type="entry name" value="HIS_KIN"/>
    <property type="match status" value="1"/>
</dbReference>
<evidence type="ECO:0000313" key="19">
    <source>
        <dbReference type="EMBL" id="QWT48847.1"/>
    </source>
</evidence>
<dbReference type="EC" id="2.7.13.3" evidence="2"/>
<keyword evidence="5" id="KW-0547">Nucleotide-binding</keyword>
<dbReference type="Pfam" id="PF08447">
    <property type="entry name" value="PAS_3"/>
    <property type="match status" value="1"/>
</dbReference>
<dbReference type="SMART" id="SM00448">
    <property type="entry name" value="REC"/>
    <property type="match status" value="1"/>
</dbReference>
<evidence type="ECO:0000256" key="5">
    <source>
        <dbReference type="ARBA" id="ARBA00022741"/>
    </source>
</evidence>
<dbReference type="PANTHER" id="PTHR45339">
    <property type="entry name" value="HYBRID SIGNAL TRANSDUCTION HISTIDINE KINASE J"/>
    <property type="match status" value="1"/>
</dbReference>
<evidence type="ECO:0000256" key="14">
    <source>
        <dbReference type="SAM" id="Phobius"/>
    </source>
</evidence>
<evidence type="ECO:0000256" key="4">
    <source>
        <dbReference type="ARBA" id="ARBA00022679"/>
    </source>
</evidence>
<comment type="subunit">
    <text evidence="10">At low DSF concentrations, interacts with RpfF.</text>
</comment>
<feature type="modified residue" description="4-aspartylphosphate" evidence="13">
    <location>
        <position position="1416"/>
    </location>
</feature>
<dbReference type="PROSITE" id="PS50110">
    <property type="entry name" value="RESPONSE_REGULATORY"/>
    <property type="match status" value="2"/>
</dbReference>
<dbReference type="InterPro" id="IPR000014">
    <property type="entry name" value="PAS"/>
</dbReference>
<protein>
    <recommendedName>
        <fullName evidence="11">Sensory/regulatory protein RpfC</fullName>
        <ecNumber evidence="2">2.7.13.3</ecNumber>
    </recommendedName>
    <alternativeName>
        <fullName evidence="12">Virulence sensor protein BvgS</fullName>
    </alternativeName>
</protein>
<dbReference type="GO" id="GO:0005524">
    <property type="term" value="F:ATP binding"/>
    <property type="evidence" value="ECO:0007669"/>
    <property type="project" value="UniProtKB-KW"/>
</dbReference>
<feature type="domain" description="PAC" evidence="18">
    <location>
        <begin position="915"/>
        <end position="967"/>
    </location>
</feature>
<dbReference type="CDD" id="cd00130">
    <property type="entry name" value="PAS"/>
    <property type="match status" value="5"/>
</dbReference>
<evidence type="ECO:0000256" key="6">
    <source>
        <dbReference type="ARBA" id="ARBA00022777"/>
    </source>
</evidence>
<dbReference type="InterPro" id="IPR003594">
    <property type="entry name" value="HATPase_dom"/>
</dbReference>
<name>A0A975SM27_9RHOO</name>
<dbReference type="Pfam" id="PF13426">
    <property type="entry name" value="PAS_9"/>
    <property type="match status" value="2"/>
</dbReference>
<feature type="transmembrane region" description="Helical" evidence="14">
    <location>
        <begin position="6"/>
        <end position="24"/>
    </location>
</feature>
<dbReference type="SMART" id="SM00388">
    <property type="entry name" value="HisKA"/>
    <property type="match status" value="1"/>
</dbReference>
<dbReference type="InterPro" id="IPR001610">
    <property type="entry name" value="PAC"/>
</dbReference>
<evidence type="ECO:0000259" key="18">
    <source>
        <dbReference type="PROSITE" id="PS50113"/>
    </source>
</evidence>
<evidence type="ECO:0000256" key="9">
    <source>
        <dbReference type="ARBA" id="ARBA00058004"/>
    </source>
</evidence>
<evidence type="ECO:0000256" key="7">
    <source>
        <dbReference type="ARBA" id="ARBA00022840"/>
    </source>
</evidence>
<keyword evidence="14" id="KW-0812">Transmembrane</keyword>
<dbReference type="SMART" id="SM00073">
    <property type="entry name" value="HPT"/>
    <property type="match status" value="1"/>
</dbReference>
<feature type="domain" description="PAC" evidence="18">
    <location>
        <begin position="623"/>
        <end position="673"/>
    </location>
</feature>
<feature type="domain" description="PAC" evidence="18">
    <location>
        <begin position="500"/>
        <end position="555"/>
    </location>
</feature>
<feature type="domain" description="Response regulatory" evidence="16">
    <location>
        <begin position="1227"/>
        <end position="1344"/>
    </location>
</feature>
<evidence type="ECO:0000256" key="10">
    <source>
        <dbReference type="ARBA" id="ARBA00064003"/>
    </source>
</evidence>
<dbReference type="PROSITE" id="PS50112">
    <property type="entry name" value="PAS"/>
    <property type="match status" value="4"/>
</dbReference>
<dbReference type="InterPro" id="IPR008207">
    <property type="entry name" value="Sig_transdc_His_kin_Hpt_dom"/>
</dbReference>
<dbReference type="NCBIfam" id="TIGR00229">
    <property type="entry name" value="sensory_box"/>
    <property type="match status" value="4"/>
</dbReference>
<feature type="transmembrane region" description="Helical" evidence="14">
    <location>
        <begin position="31"/>
        <end position="53"/>
    </location>
</feature>
<feature type="domain" description="Histidine kinase" evidence="15">
    <location>
        <begin position="985"/>
        <end position="1210"/>
    </location>
</feature>
<keyword evidence="4" id="KW-0808">Transferase</keyword>
<dbReference type="InterPro" id="IPR001789">
    <property type="entry name" value="Sig_transdc_resp-reg_receiver"/>
</dbReference>
<keyword evidence="20" id="KW-1185">Reference proteome</keyword>
<keyword evidence="7" id="KW-0067">ATP-binding</keyword>
<dbReference type="CDD" id="cd17546">
    <property type="entry name" value="REC_hyHK_CKI1_RcsC-like"/>
    <property type="match status" value="1"/>
</dbReference>